<dbReference type="Pfam" id="PF04659">
    <property type="entry name" value="Arch_fla_DE"/>
    <property type="match status" value="1"/>
</dbReference>
<dbReference type="InterPro" id="IPR006752">
    <property type="entry name" value="Arch_fla_DE"/>
</dbReference>
<evidence type="ECO:0000313" key="6">
    <source>
        <dbReference type="Proteomes" id="UP000184203"/>
    </source>
</evidence>
<keyword evidence="5" id="KW-0969">Cilium</keyword>
<proteinExistence type="predicted"/>
<reference evidence="6" key="1">
    <citation type="submission" date="2016-11" db="EMBL/GenBank/DDBJ databases">
        <authorList>
            <person name="Varghese N."/>
            <person name="Submissions S."/>
        </authorList>
    </citation>
    <scope>NUCLEOTIDE SEQUENCE [LARGE SCALE GENOMIC DNA]</scope>
    <source>
        <strain evidence="6">DX253</strain>
    </source>
</reference>
<name>A0A1M6WAQ0_HALPU</name>
<feature type="compositionally biased region" description="Basic and acidic residues" evidence="3">
    <location>
        <begin position="1"/>
        <end position="17"/>
    </location>
</feature>
<evidence type="ECO:0000313" key="5">
    <source>
        <dbReference type="EMBL" id="SHK90748.1"/>
    </source>
</evidence>
<dbReference type="Proteomes" id="UP000184203">
    <property type="component" value="Unassembled WGS sequence"/>
</dbReference>
<keyword evidence="6" id="KW-1185">Reference proteome</keyword>
<dbReference type="EMBL" id="FRAN01000003">
    <property type="protein sequence ID" value="SHK90748.1"/>
    <property type="molecule type" value="Genomic_DNA"/>
</dbReference>
<dbReference type="PANTHER" id="PTHR40698:SF1">
    <property type="entry name" value="FLAGELLA-RELATED PROTEIN D-RELATED"/>
    <property type="match status" value="1"/>
</dbReference>
<evidence type="ECO:0000256" key="3">
    <source>
        <dbReference type="SAM" id="MobiDB-lite"/>
    </source>
</evidence>
<dbReference type="PANTHER" id="PTHR40698">
    <property type="entry name" value="FLAGELLA-RELATED PROTEIN E-RELATED-RELATED"/>
    <property type="match status" value="1"/>
</dbReference>
<accession>A0A1M6WAQ0</accession>
<dbReference type="GO" id="GO:0097588">
    <property type="term" value="P:archaeal or bacterial-type flagellum-dependent cell motility"/>
    <property type="evidence" value="ECO:0007669"/>
    <property type="project" value="InterPro"/>
</dbReference>
<evidence type="ECO:0000256" key="1">
    <source>
        <dbReference type="ARBA" id="ARBA00004618"/>
    </source>
</evidence>
<keyword evidence="5" id="KW-0966">Cell projection</keyword>
<sequence length="155" mass="17554">MSIKPAEYDLRELRRMADEDEPPLDLDADDDERTAEELLRIGQREELVKLQTKLLATGSLPEKPYLTGLPTRYGAEVVVFEWLDFLIEKAGFENTGNALSYYVDIDWLSESAYESLRSYMYGFSETDRFGSAGPASLDTSDHVLSLIYIARLASL</sequence>
<gene>
    <name evidence="5" type="ORF">SAMN05444342_2578</name>
</gene>
<dbReference type="GO" id="GO:0097589">
    <property type="term" value="C:archaeal-type flagellum"/>
    <property type="evidence" value="ECO:0007669"/>
    <property type="project" value="UniProtKB-SubCell"/>
</dbReference>
<organism evidence="5 6">
    <name type="scientific">Haladaptatus paucihalophilus DX253</name>
    <dbReference type="NCBI Taxonomy" id="797209"/>
    <lineage>
        <taxon>Archaea</taxon>
        <taxon>Methanobacteriati</taxon>
        <taxon>Methanobacteriota</taxon>
        <taxon>Stenosarchaea group</taxon>
        <taxon>Halobacteria</taxon>
        <taxon>Halobacteriales</taxon>
        <taxon>Haladaptataceae</taxon>
        <taxon>Haladaptatus</taxon>
    </lineage>
</organism>
<protein>
    <submittedName>
        <fullName evidence="5">Flagellar protein FlaE</fullName>
    </submittedName>
</protein>
<feature type="domain" description="Archaeal flagella protein FlaD/E" evidence="4">
    <location>
        <begin position="62"/>
        <end position="153"/>
    </location>
</feature>
<feature type="compositionally biased region" description="Acidic residues" evidence="3">
    <location>
        <begin position="18"/>
        <end position="30"/>
    </location>
</feature>
<dbReference type="AlphaFoldDB" id="A0A1M6WAQ0"/>
<feature type="region of interest" description="Disordered" evidence="3">
    <location>
        <begin position="1"/>
        <end position="30"/>
    </location>
</feature>
<evidence type="ECO:0000259" key="4">
    <source>
        <dbReference type="Pfam" id="PF04659"/>
    </source>
</evidence>
<dbReference type="InterPro" id="IPR052494">
    <property type="entry name" value="Flagella_assembly_related"/>
</dbReference>
<dbReference type="RefSeq" id="WP_026177828.1">
    <property type="nucleotide sequence ID" value="NZ_AEMG01000009.1"/>
</dbReference>
<comment type="subcellular location">
    <subcellularLocation>
        <location evidence="1">Archaeal flagellum</location>
    </subcellularLocation>
</comment>
<keyword evidence="2" id="KW-0974">Archaeal flagellum</keyword>
<evidence type="ECO:0000256" key="2">
    <source>
        <dbReference type="ARBA" id="ARBA00022440"/>
    </source>
</evidence>
<keyword evidence="5" id="KW-0282">Flagellum</keyword>